<protein>
    <submittedName>
        <fullName evidence="1">Uncharacterized protein</fullName>
    </submittedName>
</protein>
<accession>A0A2S2QVI7</accession>
<evidence type="ECO:0000313" key="1">
    <source>
        <dbReference type="EMBL" id="MBY81510.1"/>
    </source>
</evidence>
<dbReference type="AlphaFoldDB" id="A0A2S2QVI7"/>
<reference evidence="1" key="1">
    <citation type="submission" date="2018-04" db="EMBL/GenBank/DDBJ databases">
        <title>Transcriptome assembly of Sipha flava.</title>
        <authorList>
            <person name="Scully E.D."/>
            <person name="Geib S.M."/>
            <person name="Palmer N.A."/>
            <person name="Koch K."/>
            <person name="Bradshaw J."/>
            <person name="Heng-Moss T."/>
            <person name="Sarath G."/>
        </authorList>
    </citation>
    <scope>NUCLEOTIDE SEQUENCE</scope>
</reference>
<dbReference type="EMBL" id="GGMS01012307">
    <property type="protein sequence ID" value="MBY81510.1"/>
    <property type="molecule type" value="Transcribed_RNA"/>
</dbReference>
<name>A0A2S2QVI7_9HEMI</name>
<organism evidence="1">
    <name type="scientific">Sipha flava</name>
    <name type="common">yellow sugarcane aphid</name>
    <dbReference type="NCBI Taxonomy" id="143950"/>
    <lineage>
        <taxon>Eukaryota</taxon>
        <taxon>Metazoa</taxon>
        <taxon>Ecdysozoa</taxon>
        <taxon>Arthropoda</taxon>
        <taxon>Hexapoda</taxon>
        <taxon>Insecta</taxon>
        <taxon>Pterygota</taxon>
        <taxon>Neoptera</taxon>
        <taxon>Paraneoptera</taxon>
        <taxon>Hemiptera</taxon>
        <taxon>Sternorrhyncha</taxon>
        <taxon>Aphidomorpha</taxon>
        <taxon>Aphidoidea</taxon>
        <taxon>Aphididae</taxon>
        <taxon>Sipha</taxon>
    </lineage>
</organism>
<sequence length="119" mass="13743">MMSIALVKIFDEIDKNRVGDHSECFLSARSHTNAWYTGFGGTHQNRSEIVMDRKYAIPAACHLVRKAYPLKGIKRRSVFCKIKEITPKKKKRGEKTQALKKKKKKNNGYIVATIIFFRI</sequence>
<proteinExistence type="predicted"/>
<gene>
    <name evidence="1" type="ORF">g.15506</name>
</gene>